<dbReference type="InterPro" id="IPR001972">
    <property type="entry name" value="Stomatin_HflK_fam"/>
</dbReference>
<dbReference type="InterPro" id="IPR036013">
    <property type="entry name" value="Band_7/SPFH_dom_sf"/>
</dbReference>
<dbReference type="Gene3D" id="3.30.479.30">
    <property type="entry name" value="Band 7 domain"/>
    <property type="match status" value="1"/>
</dbReference>
<dbReference type="Proteomes" id="UP000034883">
    <property type="component" value="Chromosome"/>
</dbReference>
<dbReference type="KEGG" id="samy:DB32_003418"/>
<dbReference type="CDD" id="cd08826">
    <property type="entry name" value="SPFH_eoslipins_u1"/>
    <property type="match status" value="1"/>
</dbReference>
<dbReference type="SUPFAM" id="SSF117892">
    <property type="entry name" value="Band 7/SPFH domain"/>
    <property type="match status" value="1"/>
</dbReference>
<comment type="subcellular location">
    <subcellularLocation>
        <location evidence="1">Membrane</location>
        <topology evidence="1">Single-pass membrane protein</topology>
    </subcellularLocation>
</comment>
<dbReference type="GO" id="GO:0005886">
    <property type="term" value="C:plasma membrane"/>
    <property type="evidence" value="ECO:0007669"/>
    <property type="project" value="InterPro"/>
</dbReference>
<evidence type="ECO:0000313" key="4">
    <source>
        <dbReference type="EMBL" id="AKF06269.1"/>
    </source>
</evidence>
<gene>
    <name evidence="4" type="ORF">DB32_003418</name>
</gene>
<comment type="similarity">
    <text evidence="2">Belongs to the band 7/mec-2 family.</text>
</comment>
<dbReference type="FunFam" id="3.30.479.30:FF:000004">
    <property type="entry name" value="Putative membrane protease family, stomatin"/>
    <property type="match status" value="1"/>
</dbReference>
<dbReference type="InterPro" id="IPR043202">
    <property type="entry name" value="Band-7_stomatin-like"/>
</dbReference>
<evidence type="ECO:0000313" key="5">
    <source>
        <dbReference type="Proteomes" id="UP000034883"/>
    </source>
</evidence>
<proteinExistence type="inferred from homology"/>
<dbReference type="GO" id="GO:0008233">
    <property type="term" value="F:peptidase activity"/>
    <property type="evidence" value="ECO:0007669"/>
    <property type="project" value="UniProtKB-KW"/>
</dbReference>
<evidence type="ECO:0000259" key="3">
    <source>
        <dbReference type="SMART" id="SM00244"/>
    </source>
</evidence>
<keyword evidence="4" id="KW-0645">Protease</keyword>
<dbReference type="AlphaFoldDB" id="A0A0F6SF38"/>
<dbReference type="EMBL" id="CP011125">
    <property type="protein sequence ID" value="AKF06269.1"/>
    <property type="molecule type" value="Genomic_DNA"/>
</dbReference>
<feature type="domain" description="Band 7" evidence="3">
    <location>
        <begin position="23"/>
        <end position="180"/>
    </location>
</feature>
<dbReference type="PANTHER" id="PTHR10264:SF19">
    <property type="entry name" value="AT06885P-RELATED"/>
    <property type="match status" value="1"/>
</dbReference>
<dbReference type="PANTHER" id="PTHR10264">
    <property type="entry name" value="BAND 7 PROTEIN-RELATED"/>
    <property type="match status" value="1"/>
</dbReference>
<dbReference type="STRING" id="927083.DB32_003418"/>
<dbReference type="GO" id="GO:0006508">
    <property type="term" value="P:proteolysis"/>
    <property type="evidence" value="ECO:0007669"/>
    <property type="project" value="UniProtKB-KW"/>
</dbReference>
<organism evidence="4 5">
    <name type="scientific">Sandaracinus amylolyticus</name>
    <dbReference type="NCBI Taxonomy" id="927083"/>
    <lineage>
        <taxon>Bacteria</taxon>
        <taxon>Pseudomonadati</taxon>
        <taxon>Myxococcota</taxon>
        <taxon>Polyangia</taxon>
        <taxon>Polyangiales</taxon>
        <taxon>Sandaracinaceae</taxon>
        <taxon>Sandaracinus</taxon>
    </lineage>
</organism>
<name>A0A0F6SF38_9BACT</name>
<evidence type="ECO:0000256" key="2">
    <source>
        <dbReference type="ARBA" id="ARBA00008164"/>
    </source>
</evidence>
<accession>A0A0F6SF38</accession>
<protein>
    <submittedName>
        <fullName evidence="4">Putative stomatin/prohibitin-family membrane protease subunit</fullName>
    </submittedName>
</protein>
<dbReference type="InterPro" id="IPR001107">
    <property type="entry name" value="Band_7"/>
</dbReference>
<dbReference type="Pfam" id="PF01145">
    <property type="entry name" value="Band_7"/>
    <property type="match status" value="1"/>
</dbReference>
<keyword evidence="4" id="KW-0378">Hydrolase</keyword>
<dbReference type="SMART" id="SM00244">
    <property type="entry name" value="PHB"/>
    <property type="match status" value="1"/>
</dbReference>
<dbReference type="GO" id="GO:0098552">
    <property type="term" value="C:side of membrane"/>
    <property type="evidence" value="ECO:0007669"/>
    <property type="project" value="UniProtKB-ARBA"/>
</dbReference>
<dbReference type="Gene3D" id="6.10.250.2090">
    <property type="match status" value="1"/>
</dbReference>
<dbReference type="PRINTS" id="PR00721">
    <property type="entry name" value="STOMATIN"/>
</dbReference>
<keyword evidence="5" id="KW-1185">Reference proteome</keyword>
<reference evidence="4 5" key="1">
    <citation type="submission" date="2015-03" db="EMBL/GenBank/DDBJ databases">
        <title>Genome assembly of Sandaracinus amylolyticus DSM 53668.</title>
        <authorList>
            <person name="Sharma G."/>
            <person name="Subramanian S."/>
        </authorList>
    </citation>
    <scope>NUCLEOTIDE SEQUENCE [LARGE SCALE GENOMIC DNA]</scope>
    <source>
        <strain evidence="4 5">DSM 53668</strain>
    </source>
</reference>
<sequence>MIGMGLPIGLAVATLIVLGYLVSSIRIVKEYERGVLFLLGRYQGVKGAGLRLVFAPFVRMVVIDLRTRVKDVPPQEVITLDNVSCTVNAVIYFRVVHPDQSVLQVEDYDYATSQLAQTTLRSVVGGHELDDLLAQREKLNAKIQVIMDAASDPWGIKVTGVEIKHVELPAEMRRAIARQAEAERERRAKVISADGEFEASHKYAEAAQVLATQPGSLQLRYLQTLVEIAAENNSTTVFPLPIELLEGLVGRRMAEVKRKDDGRDGERTARA</sequence>
<evidence type="ECO:0000256" key="1">
    <source>
        <dbReference type="ARBA" id="ARBA00004167"/>
    </source>
</evidence>